<proteinExistence type="predicted"/>
<evidence type="ECO:0000313" key="3">
    <source>
        <dbReference type="Proteomes" id="UP000317374"/>
    </source>
</evidence>
<reference evidence="2 3" key="1">
    <citation type="submission" date="2019-07" db="EMBL/GenBank/DDBJ databases">
        <authorList>
            <person name="Brisse S."/>
            <person name="Rodrigues C."/>
            <person name="Thorpe H."/>
        </authorList>
    </citation>
    <scope>NUCLEOTIDE SEQUENCE [LARGE SCALE GENOMIC DNA]</scope>
    <source>
        <strain evidence="2">SB6422</strain>
    </source>
</reference>
<evidence type="ECO:0000313" key="2">
    <source>
        <dbReference type="EMBL" id="VUS36465.1"/>
    </source>
</evidence>
<dbReference type="RefSeq" id="WP_142512535.1">
    <property type="nucleotide sequence ID" value="NZ_CABGGW010000005.1"/>
</dbReference>
<feature type="domain" description="KAP NTPase" evidence="1">
    <location>
        <begin position="58"/>
        <end position="301"/>
    </location>
</feature>
<dbReference type="OrthoDB" id="9179688at2"/>
<dbReference type="EMBL" id="CABGGW010000005">
    <property type="protein sequence ID" value="VUS36465.1"/>
    <property type="molecule type" value="Genomic_DNA"/>
</dbReference>
<protein>
    <recommendedName>
        <fullName evidence="1">KAP NTPase domain-containing protein</fullName>
    </recommendedName>
</protein>
<gene>
    <name evidence="2" type="ORF">SB6422_04599</name>
</gene>
<dbReference type="Proteomes" id="UP000317374">
    <property type="component" value="Unassembled WGS sequence"/>
</dbReference>
<name>A0A564HW48_9ENTR</name>
<dbReference type="Pfam" id="PF07693">
    <property type="entry name" value="KAP_NTPase"/>
    <property type="match status" value="1"/>
</dbReference>
<evidence type="ECO:0000259" key="1">
    <source>
        <dbReference type="Pfam" id="PF07693"/>
    </source>
</evidence>
<accession>A0A564HW48</accession>
<organism evidence="2 3">
    <name type="scientific">Klebsiella huaxiensis</name>
    <dbReference type="NCBI Taxonomy" id="2153354"/>
    <lineage>
        <taxon>Bacteria</taxon>
        <taxon>Pseudomonadati</taxon>
        <taxon>Pseudomonadota</taxon>
        <taxon>Gammaproteobacteria</taxon>
        <taxon>Enterobacterales</taxon>
        <taxon>Enterobacteriaceae</taxon>
        <taxon>Klebsiella/Raoultella group</taxon>
        <taxon>Klebsiella</taxon>
    </lineage>
</organism>
<sequence length="518" mass="59953">MNSYKFRNNDEIGKLEAETDSYLDSCFYESNVFKGIINFDSSERNPDFTRRIIVGRTGSGKSALLKKILSKGNIKIHDTIEAENTIFEHINNNVFISDLISKGIDLRGFYKSLWLHVLLMKVIPAVYRSSYQSFFDEIKGLIGGKKRPYKPEIANEYVEQFRENFFNDKALVEISNKLENDLSVKIGGSGLNIGGKLSNADTTRIQSETSSYVSRELLFKQKELIKILKEEFADSQQVRIVISIDDLDKSWLSTSVIRYDFINALLEAFRELLDIKSVKVLISIRTDILMGIYRSSLRQDEKDQSLIYSISWNKTEIREIIDARINYLVKNRYQSSKLVTMKDIFGFQVDGIGADDYILDRTMLRPRDAINFVNICLSECDGIVNLNENIILVAEEKYYSSRKRALVTEWKSIYPFIDEYLDALSLLSTSEFDLPMLPQIDKEKISQHIFDRLANNQEDEHHMKIIMNFEELLKVWFTVGVIGIKKTSSLIIYSSFDKPNLDITDMKRTFIIHPLFNR</sequence>
<dbReference type="InterPro" id="IPR059206">
    <property type="entry name" value="Sll1717-like"/>
</dbReference>
<dbReference type="AlphaFoldDB" id="A0A564HW48"/>
<dbReference type="InterPro" id="IPR011646">
    <property type="entry name" value="KAP_P-loop"/>
</dbReference>
<dbReference type="NCBIfam" id="NF047389">
    <property type="entry name" value="ATPase_Sll1717"/>
    <property type="match status" value="1"/>
</dbReference>